<keyword evidence="10" id="KW-0476">Mercury</keyword>
<evidence type="ECO:0000256" key="14">
    <source>
        <dbReference type="ARBA" id="ARBA00031725"/>
    </source>
</evidence>
<feature type="binding site" evidence="16">
    <location>
        <begin position="157"/>
        <end position="159"/>
    </location>
    <ligand>
        <name>FAD</name>
        <dbReference type="ChEBI" id="CHEBI:57692"/>
    </ligand>
</feature>
<comment type="cofactor">
    <cofactor evidence="16">
        <name>FAD</name>
        <dbReference type="ChEBI" id="CHEBI:57692"/>
    </cofactor>
    <text evidence="16">Binds 1 FAD per subunit.</text>
</comment>
<dbReference type="EC" id="1.16.1.1" evidence="3"/>
<dbReference type="PROSITE" id="PS00076">
    <property type="entry name" value="PYRIDINE_REDOX_1"/>
    <property type="match status" value="1"/>
</dbReference>
<evidence type="ECO:0000256" key="6">
    <source>
        <dbReference type="ARBA" id="ARBA00022630"/>
    </source>
</evidence>
<feature type="domain" description="Pyridine nucleotide-disulphide oxidoreductase dimerisation" evidence="19">
    <location>
        <begin position="359"/>
        <end position="467"/>
    </location>
</feature>
<sequence>MNQTVKTGDCCSVNKNGDDSYDLIVIGAGSAGFSASISAAEAGRRVAMVGHGTIGGTCVNVGCVPSKAMIRAGEAVHGGISAARFPGIEPCAHSVDWSAVVKGTAELVDEMRQKKYIDLLPSYENITYIEKGAARLIEGGIEVGGRIIAAPKVLIATGSRPFLPEIDGIETVEALDSWDLLSLPDQPESILVLGGGYIGCELAQMASRLGVKVTLVTRSRLLPGVEPEVGEVLTEALKAEGIAVETDLAYRSVVQGDGGVTLTIERGGTPETLTAERLVATTGRVANSEDLGLREFGIETDARGSIKVGADMATTRPGVWAAGDVTDRDQFVYMAAYGAKVAVNNALGLEALRYDNGAMPWVVFTDPQVAGVGFSEVQAKAAGHDVKTSVLTLDHVARAAAARDTRGVIKLVADAKTDRLLGGQIAAPEGSDTIQTLAMALKFAMTTKALGETIFPYLTTVEGLKLAAQTFDKDVAKLSCCAG</sequence>
<evidence type="ECO:0000256" key="18">
    <source>
        <dbReference type="RuleBase" id="RU003691"/>
    </source>
</evidence>
<keyword evidence="5" id="KW-0475">Mercuric resistance</keyword>
<evidence type="ECO:0000256" key="4">
    <source>
        <dbReference type="ARBA" id="ARBA00014791"/>
    </source>
</evidence>
<dbReference type="SUPFAM" id="SSF55424">
    <property type="entry name" value="FAD/NAD-linked reductases, dimerisation (C-terminal) domain"/>
    <property type="match status" value="1"/>
</dbReference>
<evidence type="ECO:0000256" key="7">
    <source>
        <dbReference type="ARBA" id="ARBA00022723"/>
    </source>
</evidence>
<dbReference type="GO" id="GO:0003955">
    <property type="term" value="F:NAD(P)H dehydrogenase (quinone) activity"/>
    <property type="evidence" value="ECO:0007669"/>
    <property type="project" value="TreeGrafter"/>
</dbReference>
<feature type="binding site" evidence="16">
    <location>
        <position position="67"/>
    </location>
    <ligand>
        <name>FAD</name>
        <dbReference type="ChEBI" id="CHEBI:57692"/>
    </ligand>
</feature>
<evidence type="ECO:0000313" key="21">
    <source>
        <dbReference type="EMBL" id="RIJ26542.1"/>
    </source>
</evidence>
<dbReference type="SUPFAM" id="SSF51905">
    <property type="entry name" value="FAD/NAD(P)-binding domain"/>
    <property type="match status" value="1"/>
</dbReference>
<feature type="binding site" evidence="16">
    <location>
        <position position="324"/>
    </location>
    <ligand>
        <name>FAD</name>
        <dbReference type="ChEBI" id="CHEBI:57692"/>
    </ligand>
</feature>
<evidence type="ECO:0000256" key="9">
    <source>
        <dbReference type="ARBA" id="ARBA00022857"/>
    </source>
</evidence>
<reference evidence="21 22" key="1">
    <citation type="submission" date="2018-08" db="EMBL/GenBank/DDBJ databases">
        <title>Henriciella mobilis sp. nov., isolated from seawater.</title>
        <authorList>
            <person name="Cheng H."/>
            <person name="Wu Y.-H."/>
            <person name="Xu X.-W."/>
            <person name="Guo L.-L."/>
        </authorList>
    </citation>
    <scope>NUCLEOTIDE SEQUENCE [LARGE SCALE GENOMIC DNA]</scope>
    <source>
        <strain evidence="21 22">JN25</strain>
    </source>
</reference>
<dbReference type="Gene3D" id="3.50.50.60">
    <property type="entry name" value="FAD/NAD(P)-binding domain"/>
    <property type="match status" value="2"/>
</dbReference>
<feature type="domain" description="FAD/NAD(P)-binding" evidence="20">
    <location>
        <begin position="21"/>
        <end position="335"/>
    </location>
</feature>
<dbReference type="InterPro" id="IPR023753">
    <property type="entry name" value="FAD/NAD-binding_dom"/>
</dbReference>
<evidence type="ECO:0000256" key="12">
    <source>
        <dbReference type="ARBA" id="ARBA00023157"/>
    </source>
</evidence>
<dbReference type="GO" id="GO:0050661">
    <property type="term" value="F:NADP binding"/>
    <property type="evidence" value="ECO:0007669"/>
    <property type="project" value="InterPro"/>
</dbReference>
<keyword evidence="6 18" id="KW-0285">Flavoprotein</keyword>
<dbReference type="InterPro" id="IPR012999">
    <property type="entry name" value="Pyr_OxRdtase_I_AS"/>
</dbReference>
<evidence type="ECO:0000313" key="22">
    <source>
        <dbReference type="Proteomes" id="UP000266385"/>
    </source>
</evidence>
<evidence type="ECO:0000256" key="10">
    <source>
        <dbReference type="ARBA" id="ARBA00022914"/>
    </source>
</evidence>
<gene>
    <name evidence="21" type="primary">merA</name>
    <name evidence="21" type="ORF">D1223_16340</name>
</gene>
<dbReference type="GO" id="GO:0050660">
    <property type="term" value="F:flavin adenine dinucleotide binding"/>
    <property type="evidence" value="ECO:0007669"/>
    <property type="project" value="InterPro"/>
</dbReference>
<keyword evidence="7" id="KW-0479">Metal-binding</keyword>
<comment type="catalytic activity">
    <reaction evidence="15">
        <text>Hg + NADP(+) + H(+) = Hg(2+) + NADPH</text>
        <dbReference type="Rhea" id="RHEA:23856"/>
        <dbReference type="ChEBI" id="CHEBI:15378"/>
        <dbReference type="ChEBI" id="CHEBI:16170"/>
        <dbReference type="ChEBI" id="CHEBI:16793"/>
        <dbReference type="ChEBI" id="CHEBI:57783"/>
        <dbReference type="ChEBI" id="CHEBI:58349"/>
        <dbReference type="EC" id="1.16.1.1"/>
    </reaction>
</comment>
<feature type="binding site" evidence="16">
    <location>
        <begin position="194"/>
        <end position="201"/>
    </location>
    <ligand>
        <name>NAD(+)</name>
        <dbReference type="ChEBI" id="CHEBI:57540"/>
    </ligand>
</feature>
<comment type="similarity">
    <text evidence="1 18">Belongs to the class-I pyridine nucleotide-disulfide oxidoreductase family.</text>
</comment>
<comment type="subunit">
    <text evidence="2">Homodimer.</text>
</comment>
<dbReference type="InterPro" id="IPR036188">
    <property type="entry name" value="FAD/NAD-bd_sf"/>
</dbReference>
<dbReference type="RefSeq" id="WP_119377464.1">
    <property type="nucleotide sequence ID" value="NZ_QWFX01000016.1"/>
</dbReference>
<evidence type="ECO:0000256" key="2">
    <source>
        <dbReference type="ARBA" id="ARBA00011738"/>
    </source>
</evidence>
<accession>A0A399RA18</accession>
<keyword evidence="16" id="KW-0547">Nucleotide-binding</keyword>
<keyword evidence="12" id="KW-1015">Disulfide bond</keyword>
<dbReference type="InterPro" id="IPR021179">
    <property type="entry name" value="Mercury_reductase_MerA"/>
</dbReference>
<dbReference type="AlphaFoldDB" id="A0A399RA18"/>
<keyword evidence="13 18" id="KW-0676">Redox-active center</keyword>
<dbReference type="PIRSF" id="PIRSF000350">
    <property type="entry name" value="Mercury_reductase_MerA"/>
    <property type="match status" value="1"/>
</dbReference>
<evidence type="ECO:0000256" key="5">
    <source>
        <dbReference type="ARBA" id="ARBA00022466"/>
    </source>
</evidence>
<dbReference type="GO" id="GO:0016152">
    <property type="term" value="F:mercury (II) reductase (NADP+) activity"/>
    <property type="evidence" value="ECO:0007669"/>
    <property type="project" value="UniProtKB-EC"/>
</dbReference>
<dbReference type="GO" id="GO:0045340">
    <property type="term" value="F:mercury ion binding"/>
    <property type="evidence" value="ECO:0007669"/>
    <property type="project" value="InterPro"/>
</dbReference>
<evidence type="ECO:0000256" key="17">
    <source>
        <dbReference type="PIRSR" id="PIRSR000350-4"/>
    </source>
</evidence>
<dbReference type="GO" id="GO:0016668">
    <property type="term" value="F:oxidoreductase activity, acting on a sulfur group of donors, NAD(P) as acceptor"/>
    <property type="evidence" value="ECO:0007669"/>
    <property type="project" value="InterPro"/>
</dbReference>
<keyword evidence="9" id="KW-0521">NADP</keyword>
<protein>
    <recommendedName>
        <fullName evidence="4">Mercuric reductase</fullName>
        <ecNumber evidence="3">1.16.1.1</ecNumber>
    </recommendedName>
    <alternativeName>
        <fullName evidence="14">Hg(II) reductase</fullName>
    </alternativeName>
</protein>
<organism evidence="21 22">
    <name type="scientific">Henriciella mobilis</name>
    <dbReference type="NCBI Taxonomy" id="2305467"/>
    <lineage>
        <taxon>Bacteria</taxon>
        <taxon>Pseudomonadati</taxon>
        <taxon>Pseudomonadota</taxon>
        <taxon>Alphaproteobacteria</taxon>
        <taxon>Hyphomonadales</taxon>
        <taxon>Hyphomonadaceae</taxon>
        <taxon>Henriciella</taxon>
    </lineage>
</organism>
<dbReference type="EMBL" id="QWFX01000016">
    <property type="protein sequence ID" value="RIJ26542.1"/>
    <property type="molecule type" value="Genomic_DNA"/>
</dbReference>
<dbReference type="InterPro" id="IPR004099">
    <property type="entry name" value="Pyr_nucl-diS_OxRdtase_dimer"/>
</dbReference>
<dbReference type="PANTHER" id="PTHR43014">
    <property type="entry name" value="MERCURIC REDUCTASE"/>
    <property type="match status" value="1"/>
</dbReference>
<name>A0A399RA18_9PROT</name>
<dbReference type="PANTHER" id="PTHR43014:SF4">
    <property type="entry name" value="PYRIDINE NUCLEOTIDE-DISULFIDE OXIDOREDUCTASE RCLA-RELATED"/>
    <property type="match status" value="1"/>
</dbReference>
<evidence type="ECO:0000256" key="13">
    <source>
        <dbReference type="ARBA" id="ARBA00023284"/>
    </source>
</evidence>
<dbReference type="InterPro" id="IPR016156">
    <property type="entry name" value="FAD/NAD-linked_Rdtase_dimer_sf"/>
</dbReference>
<evidence type="ECO:0000259" key="19">
    <source>
        <dbReference type="Pfam" id="PF02852"/>
    </source>
</evidence>
<evidence type="ECO:0000256" key="8">
    <source>
        <dbReference type="ARBA" id="ARBA00022827"/>
    </source>
</evidence>
<evidence type="ECO:0000256" key="11">
    <source>
        <dbReference type="ARBA" id="ARBA00023002"/>
    </source>
</evidence>
<evidence type="ECO:0000256" key="3">
    <source>
        <dbReference type="ARBA" id="ARBA00012661"/>
    </source>
</evidence>
<feature type="binding site" evidence="16">
    <location>
        <position position="283"/>
    </location>
    <ligand>
        <name>NAD(+)</name>
        <dbReference type="ChEBI" id="CHEBI:57540"/>
    </ligand>
</feature>
<dbReference type="Gene3D" id="3.30.390.30">
    <property type="match status" value="1"/>
</dbReference>
<keyword evidence="22" id="KW-1185">Reference proteome</keyword>
<dbReference type="PRINTS" id="PR00411">
    <property type="entry name" value="PNDRDTASEI"/>
</dbReference>
<keyword evidence="16" id="KW-0520">NAD</keyword>
<dbReference type="Pfam" id="PF07992">
    <property type="entry name" value="Pyr_redox_2"/>
    <property type="match status" value="1"/>
</dbReference>
<keyword evidence="8 16" id="KW-0274">FAD</keyword>
<comment type="caution">
    <text evidence="21">The sequence shown here is derived from an EMBL/GenBank/DDBJ whole genome shotgun (WGS) entry which is preliminary data.</text>
</comment>
<dbReference type="Proteomes" id="UP000266385">
    <property type="component" value="Unassembled WGS sequence"/>
</dbReference>
<evidence type="ECO:0000256" key="16">
    <source>
        <dbReference type="PIRSR" id="PIRSR000350-3"/>
    </source>
</evidence>
<dbReference type="FunFam" id="3.30.390.30:FF:000001">
    <property type="entry name" value="Dihydrolipoyl dehydrogenase"/>
    <property type="match status" value="1"/>
</dbReference>
<feature type="disulfide bond" description="Redox-active" evidence="17">
    <location>
        <begin position="58"/>
        <end position="63"/>
    </location>
</feature>
<proteinExistence type="inferred from homology"/>
<dbReference type="Pfam" id="PF02852">
    <property type="entry name" value="Pyr_redox_dim"/>
    <property type="match status" value="1"/>
</dbReference>
<dbReference type="OrthoDB" id="7622990at2"/>
<dbReference type="PRINTS" id="PR00368">
    <property type="entry name" value="FADPNR"/>
</dbReference>
<dbReference type="InterPro" id="IPR001100">
    <property type="entry name" value="Pyr_nuc-diS_OxRdtase"/>
</dbReference>
<evidence type="ECO:0000259" key="20">
    <source>
        <dbReference type="Pfam" id="PF07992"/>
    </source>
</evidence>
<keyword evidence="11 18" id="KW-0560">Oxidoreductase</keyword>
<dbReference type="GO" id="GO:0050787">
    <property type="term" value="P:detoxification of mercury ion"/>
    <property type="evidence" value="ECO:0007669"/>
    <property type="project" value="InterPro"/>
</dbReference>
<evidence type="ECO:0000256" key="1">
    <source>
        <dbReference type="ARBA" id="ARBA00007532"/>
    </source>
</evidence>
<dbReference type="NCBIfam" id="TIGR02053">
    <property type="entry name" value="MerA"/>
    <property type="match status" value="1"/>
</dbReference>
<evidence type="ECO:0000256" key="15">
    <source>
        <dbReference type="ARBA" id="ARBA00048984"/>
    </source>
</evidence>